<feature type="chain" id="PRO_5045676075" description="Ig-like domain repeat protein" evidence="2">
    <location>
        <begin position="29"/>
        <end position="344"/>
    </location>
</feature>
<organism evidence="3 4">
    <name type="scientific">Nocardioides malaquae</name>
    <dbReference type="NCBI Taxonomy" id="2773426"/>
    <lineage>
        <taxon>Bacteria</taxon>
        <taxon>Bacillati</taxon>
        <taxon>Actinomycetota</taxon>
        <taxon>Actinomycetes</taxon>
        <taxon>Propionibacteriales</taxon>
        <taxon>Nocardioidaceae</taxon>
        <taxon>Nocardioides</taxon>
    </lineage>
</organism>
<evidence type="ECO:0000256" key="1">
    <source>
        <dbReference type="SAM" id="MobiDB-lite"/>
    </source>
</evidence>
<accession>A0ABR9RU64</accession>
<dbReference type="RefSeq" id="WP_193638457.1">
    <property type="nucleotide sequence ID" value="NZ_JADCSA010000009.1"/>
</dbReference>
<keyword evidence="2" id="KW-0732">Signal</keyword>
<dbReference type="PRINTS" id="PR01217">
    <property type="entry name" value="PRICHEXTENSN"/>
</dbReference>
<dbReference type="InterPro" id="IPR006311">
    <property type="entry name" value="TAT_signal"/>
</dbReference>
<feature type="signal peptide" evidence="2">
    <location>
        <begin position="1"/>
        <end position="28"/>
    </location>
</feature>
<protein>
    <recommendedName>
        <fullName evidence="5">Ig-like domain repeat protein</fullName>
    </recommendedName>
</protein>
<dbReference type="PROSITE" id="PS51318">
    <property type="entry name" value="TAT"/>
    <property type="match status" value="1"/>
</dbReference>
<dbReference type="EMBL" id="JADCSA010000009">
    <property type="protein sequence ID" value="MBE7325129.1"/>
    <property type="molecule type" value="Genomic_DNA"/>
</dbReference>
<evidence type="ECO:0000313" key="4">
    <source>
        <dbReference type="Proteomes" id="UP000756387"/>
    </source>
</evidence>
<keyword evidence="4" id="KW-1185">Reference proteome</keyword>
<reference evidence="3 4" key="1">
    <citation type="submission" date="2020-10" db="EMBL/GenBank/DDBJ databases">
        <title>Nocardioides sp. isolated from sludge.</title>
        <authorList>
            <person name="Zhang X."/>
        </authorList>
    </citation>
    <scope>NUCLEOTIDE SEQUENCE [LARGE SCALE GENOMIC DNA]</scope>
    <source>
        <strain evidence="3 4">Y6</strain>
    </source>
</reference>
<evidence type="ECO:0008006" key="5">
    <source>
        <dbReference type="Google" id="ProtNLM"/>
    </source>
</evidence>
<comment type="caution">
    <text evidence="3">The sequence shown here is derived from an EMBL/GenBank/DDBJ whole genome shotgun (WGS) entry which is preliminary data.</text>
</comment>
<dbReference type="Proteomes" id="UP000756387">
    <property type="component" value="Unassembled WGS sequence"/>
</dbReference>
<name>A0ABR9RU64_9ACTN</name>
<proteinExistence type="predicted"/>
<evidence type="ECO:0000256" key="2">
    <source>
        <dbReference type="SAM" id="SignalP"/>
    </source>
</evidence>
<feature type="compositionally biased region" description="Pro residues" evidence="1">
    <location>
        <begin position="177"/>
        <end position="243"/>
    </location>
</feature>
<sequence>MHPRRIALTTTAALAAALLVPGTTASLAATPASLSYTCVPVASAIVTDPTEFEMPVEAVLEATAEGEQVNLSMSTGRPVIPGITSDLTVTMTSAMDASVDGAAVRLAGSRTVTIRPDTPTDLPVLQASLPTPEATLTFTPGPLTVQFTYLLWTVVINCEAASTPTVTVPVDGRTAPTPTPTPVPTPTPTPTPEPTPEPTPAPTSGPAPTATPSPTAAPTPTPTDAPTSDPTPAPTAAPSPAPAPVKAGLTVRLTKKKQRVGKAPAKVRVRLKGTVSGVAPAGKVVVKVGRKVVGRRTVTGKLTFALALPRKLKPGRHTVVVTYVPTQGSAYARTTAKVTLRVRR</sequence>
<feature type="region of interest" description="Disordered" evidence="1">
    <location>
        <begin position="166"/>
        <end position="246"/>
    </location>
</feature>
<gene>
    <name evidence="3" type="ORF">IEQ44_10715</name>
</gene>
<evidence type="ECO:0000313" key="3">
    <source>
        <dbReference type="EMBL" id="MBE7325129.1"/>
    </source>
</evidence>